<dbReference type="EMBL" id="AL110502">
    <property type="status" value="NOT_ANNOTATED_CDS"/>
    <property type="molecule type" value="Genomic_DNA"/>
</dbReference>
<gene>
    <name evidence="1" type="primary">SCMH1</name>
</gene>
<evidence type="ECO:0000313" key="2">
    <source>
        <dbReference type="Proteomes" id="UP000005640"/>
    </source>
</evidence>
<reference evidence="1 2" key="3">
    <citation type="journal article" date="2006" name="Nature">
        <title>The DNA sequence and biological annotation of human chromosome 1.</title>
        <authorList>
            <person name="Gregory S.G."/>
            <person name="Barlow K.F."/>
            <person name="McLay K.E."/>
            <person name="Kaul R."/>
            <person name="Swarbreck D."/>
            <person name="Dunham A."/>
            <person name="Scott C.E."/>
            <person name="Howe K.L."/>
            <person name="Woodfine K."/>
            <person name="Spencer C.C."/>
            <person name="Jones M.C."/>
            <person name="Gillson C."/>
            <person name="Searle S."/>
            <person name="Zhou Y."/>
            <person name="Kokocinski F."/>
            <person name="McDonald L."/>
            <person name="Evans R."/>
            <person name="Phillips K."/>
            <person name="Atkinson A."/>
            <person name="Cooper R."/>
            <person name="Jones C."/>
            <person name="Hall R.E."/>
            <person name="Andrews T.D."/>
            <person name="Lloyd C."/>
            <person name="Ainscough R."/>
            <person name="Almeida J.P."/>
            <person name="Ambrose K.D."/>
            <person name="Anderson F."/>
            <person name="Andrew R.W."/>
            <person name="Ashwell R.I."/>
            <person name="Aubin K."/>
            <person name="Babbage A.K."/>
            <person name="Bagguley C.L."/>
            <person name="Bailey J."/>
            <person name="Beasley H."/>
            <person name="Bethel G."/>
            <person name="Bird C.P."/>
            <person name="Bray-Allen S."/>
            <person name="Brown J.Y."/>
            <person name="Brown A.J."/>
            <person name="Buckley D."/>
            <person name="Burton J."/>
            <person name="Bye J."/>
            <person name="Carder C."/>
            <person name="Chapman J.C."/>
            <person name="Clark S.Y."/>
            <person name="Clarke G."/>
            <person name="Clee C."/>
            <person name="Cobley V."/>
            <person name="Collier R.E."/>
            <person name="Corby N."/>
            <person name="Coville G.J."/>
            <person name="Davies J."/>
            <person name="Deadman R."/>
            <person name="Dunn M."/>
            <person name="Earthrowl M."/>
            <person name="Ellington A.G."/>
            <person name="Errington H."/>
            <person name="Frankish A."/>
            <person name="Frankland J."/>
            <person name="French L."/>
            <person name="Garner P."/>
            <person name="Garnett J."/>
            <person name="Gay L."/>
            <person name="Ghori M.R."/>
            <person name="Gibson R."/>
            <person name="Gilby L.M."/>
            <person name="Gillett W."/>
            <person name="Glithero R.J."/>
            <person name="Grafham D.V."/>
            <person name="Griffiths C."/>
            <person name="Griffiths-Jones S."/>
            <person name="Grocock R."/>
            <person name="Hammond S."/>
            <person name="Harrison E.S."/>
            <person name="Hart E."/>
            <person name="Haugen E."/>
            <person name="Heath P.D."/>
            <person name="Holmes S."/>
            <person name="Holt K."/>
            <person name="Howden P.J."/>
            <person name="Hunt A.R."/>
            <person name="Hunt S.E."/>
            <person name="Hunter G."/>
            <person name="Isherwood J."/>
            <person name="James R."/>
            <person name="Johnson C."/>
            <person name="Johnson D."/>
            <person name="Joy A."/>
            <person name="Kay M."/>
            <person name="Kershaw J.K."/>
            <person name="Kibukawa M."/>
            <person name="Kimberley A.M."/>
            <person name="King A."/>
            <person name="Knights A.J."/>
            <person name="Lad H."/>
            <person name="Laird G."/>
            <person name="Lawlor S."/>
            <person name="Leongamornlert D.A."/>
            <person name="Lloyd D.M."/>
            <person name="Loveland J."/>
            <person name="Lovell J."/>
            <person name="Lush M.J."/>
            <person name="Lyne R."/>
            <person name="Martin S."/>
            <person name="Mashreghi-Mohammadi M."/>
            <person name="Matthews L."/>
            <person name="Matthews N.S."/>
            <person name="McLaren S."/>
            <person name="Milne S."/>
            <person name="Mistry S."/>
            <person name="Moore M.J."/>
            <person name="Nickerson T."/>
            <person name="O'Dell C.N."/>
            <person name="Oliver K."/>
            <person name="Palmeiri A."/>
            <person name="Palmer S.A."/>
            <person name="Parker A."/>
            <person name="Patel D."/>
            <person name="Pearce A.V."/>
            <person name="Peck A.I."/>
            <person name="Pelan S."/>
            <person name="Phelps K."/>
            <person name="Phillimore B.J."/>
            <person name="Plumb R."/>
            <person name="Rajan J."/>
            <person name="Raymond C."/>
            <person name="Rouse G."/>
            <person name="Saenphimmachak C."/>
            <person name="Sehra H.K."/>
            <person name="Sheridan E."/>
            <person name="Shownkeen R."/>
            <person name="Sims S."/>
            <person name="Skuce C.D."/>
            <person name="Smith M."/>
            <person name="Steward C."/>
            <person name="Subramanian S."/>
            <person name="Sycamore N."/>
            <person name="Tracey A."/>
            <person name="Tromans A."/>
            <person name="Van Helmond Z."/>
            <person name="Wall M."/>
            <person name="Wallis J.M."/>
            <person name="White S."/>
            <person name="Whitehead S.L."/>
            <person name="Wilkinson J.E."/>
            <person name="Willey D.L."/>
            <person name="Williams H."/>
            <person name="Wilming L."/>
            <person name="Wray P.W."/>
            <person name="Wu Z."/>
            <person name="Coulson A."/>
            <person name="Vaudin M."/>
            <person name="Sulston J.E."/>
            <person name="Durbin R."/>
            <person name="Hubbard T."/>
            <person name="Wooster R."/>
            <person name="Dunham I."/>
            <person name="Carter N.P."/>
            <person name="McVean G."/>
            <person name="Ross M.T."/>
            <person name="Harrow J."/>
            <person name="Olson M.V."/>
            <person name="Beck S."/>
            <person name="Rogers J."/>
            <person name="Bentley D.R."/>
            <person name="Banerjee R."/>
            <person name="Bryant S.P."/>
            <person name="Burford D.C."/>
            <person name="Burrill W.D."/>
            <person name="Clegg S.M."/>
            <person name="Dhami P."/>
            <person name="Dovey O."/>
            <person name="Faulkner L.M."/>
            <person name="Gribble S.M."/>
            <person name="Langford C.F."/>
            <person name="Pandian R.D."/>
            <person name="Porter K.M."/>
            <person name="Prigmore E."/>
        </authorList>
    </citation>
    <scope>NUCLEOTIDE SEQUENCE [LARGE SCALE GENOMIC DNA]</scope>
</reference>
<proteinExistence type="predicted"/>
<protein>
    <submittedName>
        <fullName evidence="1">Scm polycomb group protein homolog 1</fullName>
    </submittedName>
</protein>
<reference evidence="1" key="4">
    <citation type="submission" date="2025-08" db="UniProtKB">
        <authorList>
            <consortium name="Ensembl"/>
        </authorList>
    </citation>
    <scope>IDENTIFICATION</scope>
</reference>
<sequence>MQPNATLLATPFSRSRVLVLQPGRMRYADKWRVSKMKRCCIEQWNSSEKTHSARASQ</sequence>
<reference evidence="1 2" key="2">
    <citation type="journal article" date="2004" name="Nature">
        <title>Finishing the euchromatic sequence of the human genome.</title>
        <authorList>
            <consortium name="International Human Genome Sequencing Consortium"/>
        </authorList>
    </citation>
    <scope>NUCLEOTIDE SEQUENCE [LARGE SCALE GENOMIC DNA]</scope>
</reference>
<dbReference type="GeneTree" id="ENSGT00940000157999"/>
<dbReference type="EMBL" id="AL391730">
    <property type="status" value="NOT_ANNOTATED_CDS"/>
    <property type="molecule type" value="Genomic_DNA"/>
</dbReference>
<organism evidence="1 2">
    <name type="scientific">Homo sapiens</name>
    <name type="common">Human</name>
    <dbReference type="NCBI Taxonomy" id="9606"/>
    <lineage>
        <taxon>Eukaryota</taxon>
        <taxon>Metazoa</taxon>
        <taxon>Chordata</taxon>
        <taxon>Craniata</taxon>
        <taxon>Vertebrata</taxon>
        <taxon>Euteleostomi</taxon>
        <taxon>Mammalia</taxon>
        <taxon>Eutheria</taxon>
        <taxon>Euarchontoglires</taxon>
        <taxon>Primates</taxon>
        <taxon>Haplorrhini</taxon>
        <taxon>Catarrhini</taxon>
        <taxon>Hominidae</taxon>
        <taxon>Homo</taxon>
    </lineage>
</organism>
<name>A0ABJ7H8F3_HUMAN</name>
<reference evidence="1 2" key="1">
    <citation type="journal article" date="2001" name="Nature">
        <title>Initial sequencing and analysis of the human genome.</title>
        <authorList>
            <consortium name="International Human Genome Sequencing Consortium"/>
            <person name="Lander E.S."/>
            <person name="Linton L.M."/>
            <person name="Birren B."/>
            <person name="Nusbaum C."/>
            <person name="Zody M.C."/>
            <person name="Baldwin J."/>
            <person name="Devon K."/>
            <person name="Dewar K."/>
            <person name="Doyle M."/>
            <person name="FitzHugh W."/>
            <person name="Funke R."/>
            <person name="Gage D."/>
            <person name="Harris K."/>
            <person name="Heaford A."/>
            <person name="Howland J."/>
            <person name="Kann L."/>
            <person name="Lehoczky J."/>
            <person name="LeVine R."/>
            <person name="McEwan P."/>
            <person name="McKernan K."/>
            <person name="Meldrim J."/>
            <person name="Mesirov J.P."/>
            <person name="Miranda C."/>
            <person name="Morris W."/>
            <person name="Naylor J."/>
            <person name="Raymond C."/>
            <person name="Rosetti M."/>
            <person name="Santos R."/>
            <person name="Sheridan A."/>
            <person name="Sougnez C."/>
            <person name="Stange-Thomann N."/>
            <person name="Stojanovic N."/>
            <person name="Subramanian A."/>
            <person name="Wyman D."/>
            <person name="Rogers J."/>
            <person name="Sulston J."/>
            <person name="Ainscough R."/>
            <person name="Beck S."/>
            <person name="Bentley D."/>
            <person name="Burton J."/>
            <person name="Clee C."/>
            <person name="Carter N."/>
            <person name="Coulson A."/>
            <person name="Deadman R."/>
            <person name="Deloukas P."/>
            <person name="Dunham A."/>
            <person name="Dunham I."/>
            <person name="Durbin R."/>
            <person name="French L."/>
            <person name="Grafham D."/>
            <person name="Gregory S."/>
            <person name="Hubbard T."/>
            <person name="Humphray S."/>
            <person name="Hunt A."/>
            <person name="Jones M."/>
            <person name="Lloyd C."/>
            <person name="McMurray A."/>
            <person name="Matthews L."/>
            <person name="Mercer S."/>
            <person name="Milne S."/>
            <person name="Mullikin J.C."/>
            <person name="Mungall A."/>
            <person name="Plumb R."/>
            <person name="Ross M."/>
            <person name="Shownkeen R."/>
            <person name="Sims S."/>
            <person name="Waterston R.H."/>
            <person name="Wilson R.K."/>
            <person name="Hillier L.W."/>
            <person name="McPherson J.D."/>
            <person name="Marra M.A."/>
            <person name="Mardis E.R."/>
            <person name="Fulton L.A."/>
            <person name="Chinwalla A.T."/>
            <person name="Pepin K.H."/>
            <person name="Gish W.R."/>
            <person name="Chissoe S.L."/>
            <person name="Wendl M.C."/>
            <person name="Delehaunty K.D."/>
            <person name="Miner T.L."/>
            <person name="Delehaunty A."/>
            <person name="Kramer J.B."/>
            <person name="Cook L.L."/>
            <person name="Fulton R.S."/>
            <person name="Johnson D.L."/>
            <person name="Minx P.J."/>
            <person name="Clifton S.W."/>
            <person name="Hawkins T."/>
            <person name="Branscomb E."/>
            <person name="Predki P."/>
            <person name="Richardson P."/>
            <person name="Wenning S."/>
            <person name="Slezak T."/>
            <person name="Doggett N."/>
            <person name="Cheng J.F."/>
            <person name="Olsen A."/>
            <person name="Lucas S."/>
            <person name="Elkin C."/>
            <person name="Uberbacher E."/>
            <person name="Frazier M."/>
            <person name="Gibbs R.A."/>
            <person name="Muzny D.M."/>
            <person name="Scherer S.E."/>
            <person name="Bouck J.B."/>
            <person name="Sodergren E.J."/>
            <person name="Worley K.C."/>
            <person name="Rives C.M."/>
            <person name="Gorrell J.H."/>
            <person name="Metzker M.L."/>
            <person name="Naylor S.L."/>
            <person name="Kucherlapati R.S."/>
            <person name="Nelson D.L."/>
            <person name="Weinstock G.M."/>
            <person name="Sakaki Y."/>
            <person name="Fujiyama A."/>
            <person name="Hattori M."/>
            <person name="Yada T."/>
            <person name="Toyoda A."/>
            <person name="Itoh T."/>
            <person name="Kawagoe C."/>
            <person name="Watanabe H."/>
            <person name="Totoki Y."/>
            <person name="Taylor T."/>
            <person name="Weissenbach J."/>
            <person name="Heilig R."/>
            <person name="Saurin W."/>
            <person name="Artiguenave F."/>
            <person name="Brottier P."/>
            <person name="Bruls T."/>
            <person name="Pelletier E."/>
            <person name="Robert C."/>
            <person name="Wincker P."/>
            <person name="Smith D.R."/>
            <person name="Doucette-Stamm L."/>
            <person name="Rubenfield M."/>
            <person name="Weinstock K."/>
            <person name="Lee H.M."/>
            <person name="Dubois J."/>
            <person name="Rosenthal A."/>
            <person name="Platzer M."/>
            <person name="Nyakatura G."/>
            <person name="Taudien S."/>
            <person name="Rump A."/>
            <person name="Yang H."/>
            <person name="Yu J."/>
            <person name="Wang J."/>
            <person name="Huang G."/>
            <person name="Gu J."/>
            <person name="Hood L."/>
            <person name="Rowen L."/>
            <person name="Madan A."/>
            <person name="Qin S."/>
            <person name="Davis R.W."/>
            <person name="Federspiel N.A."/>
            <person name="Abola A.P."/>
            <person name="Proctor M.J."/>
            <person name="Myers R.M."/>
            <person name="Schmutz J."/>
            <person name="Dickson M."/>
            <person name="Grimwood J."/>
            <person name="Cox D.R."/>
            <person name="Olson M.V."/>
            <person name="Kaul R."/>
            <person name="Raymond C."/>
            <person name="Shimizu N."/>
            <person name="Kawasaki K."/>
            <person name="Minoshima S."/>
            <person name="Evans G.A."/>
            <person name="Athanasiou M."/>
            <person name="Schultz R."/>
            <person name="Roe B.A."/>
            <person name="Chen F."/>
            <person name="Pan H."/>
            <person name="Ramser J."/>
            <person name="Lehrach H."/>
            <person name="Reinhardt R."/>
            <person name="McCombie W.R."/>
            <person name="de la Bastide M."/>
            <person name="Dedhia N."/>
            <person name="Blocker H."/>
            <person name="Hornischer K."/>
            <person name="Nordsiek G."/>
            <person name="Agarwala R."/>
            <person name="Aravind L."/>
            <person name="Bailey J.A."/>
            <person name="Bateman A."/>
            <person name="Batzoglou S."/>
            <person name="Birney E."/>
            <person name="Bork P."/>
            <person name="Brown D.G."/>
            <person name="Burge C.B."/>
            <person name="Cerutti L."/>
            <person name="Chen H.C."/>
            <person name="Church D."/>
            <person name="Clamp M."/>
            <person name="Copley R.R."/>
            <person name="Doerks T."/>
            <person name="Eddy S.R."/>
            <person name="Eichler E.E."/>
            <person name="Furey T.S."/>
            <person name="Galagan J."/>
            <person name="Gilbert J.G."/>
            <person name="Harmon C."/>
            <person name="Hayashizaki Y."/>
            <person name="Haussler D."/>
            <person name="Hermjakob H."/>
            <person name="Hokamp K."/>
            <person name="Jang W."/>
            <person name="Johnson L.S."/>
            <person name="Jones T.A."/>
            <person name="Kasif S."/>
            <person name="Kaspryzk A."/>
            <person name="Kennedy S."/>
            <person name="Kent W.J."/>
            <person name="Kitts P."/>
            <person name="Koonin E.V."/>
            <person name="Korf I."/>
            <person name="Kulp D."/>
            <person name="Lancet D."/>
            <person name="Lowe T.M."/>
            <person name="McLysaght A."/>
            <person name="Mikkelsen T."/>
            <person name="Moran J.V."/>
            <person name="Mulder N."/>
            <person name="Pollara V.J."/>
            <person name="Ponting C.P."/>
            <person name="Schuler G."/>
            <person name="Schultz J."/>
            <person name="Slater G."/>
            <person name="Smit A.F."/>
            <person name="Stupka E."/>
            <person name="Szustakowski J."/>
            <person name="Thierry-Mieg D."/>
            <person name="Thierry-Mieg J."/>
            <person name="Wagner L."/>
            <person name="Wallis J."/>
            <person name="Wheeler R."/>
            <person name="Williams A."/>
            <person name="Wolf Y.I."/>
            <person name="Wolfe K.H."/>
            <person name="Yang S.P."/>
            <person name="Yeh R.F."/>
            <person name="Collins F."/>
            <person name="Guyer M.S."/>
            <person name="Peterson J."/>
            <person name="Felsenfeld A."/>
            <person name="Wetterstrand K.A."/>
            <person name="Patrinos A."/>
            <person name="Morgan M.J."/>
            <person name="de Jong P."/>
            <person name="Catanese J.J."/>
            <person name="Osoegawa K."/>
            <person name="Shizuya H."/>
            <person name="Choi S."/>
            <person name="Chen Y.J."/>
        </authorList>
    </citation>
    <scope>NUCLEOTIDE SEQUENCE [LARGE SCALE GENOMIC DNA]</scope>
</reference>
<dbReference type="Ensembl" id="ENST00000850937.1">
    <property type="protein sequence ID" value="ENSP00000521018.1"/>
    <property type="gene ID" value="ENSG00000010803.18"/>
</dbReference>
<dbReference type="OpenTargets" id="ENSG00000010803"/>
<keyword evidence="2" id="KW-1185">Reference proteome</keyword>
<dbReference type="HGNC" id="HGNC:19003">
    <property type="gene designation" value="SCMH1"/>
</dbReference>
<dbReference type="Ensembl" id="ENST00000850937.1">
    <property type="protein sequence ID" value="ENSP00000521018.1"/>
    <property type="gene ID" value="ENSG00000010803.19"/>
</dbReference>
<reference evidence="1" key="5">
    <citation type="submission" date="2025-09" db="UniProtKB">
        <authorList>
            <consortium name="Ensembl"/>
        </authorList>
    </citation>
    <scope>IDENTIFICATION</scope>
</reference>
<accession>A0ABJ7H8F3</accession>
<evidence type="ECO:0000313" key="1">
    <source>
        <dbReference type="Ensembl" id="ENSP00000521018.1"/>
    </source>
</evidence>
<dbReference type="EMBL" id="AL606484">
    <property type="status" value="NOT_ANNOTATED_CDS"/>
    <property type="molecule type" value="Genomic_DNA"/>
</dbReference>
<dbReference type="Proteomes" id="UP000005640">
    <property type="component" value="Chromosome 1"/>
</dbReference>